<evidence type="ECO:0000256" key="2">
    <source>
        <dbReference type="ARBA" id="ARBA00022676"/>
    </source>
</evidence>
<dbReference type="PANTHER" id="PTHR12526:SF640">
    <property type="entry name" value="COLANIC ACID BIOSYNTHESIS GLYCOSYLTRANSFERASE WCAL-RELATED"/>
    <property type="match status" value="1"/>
</dbReference>
<reference evidence="4 5" key="1">
    <citation type="submission" date="2018-07" db="EMBL/GenBank/DDBJ databases">
        <title>Complete genome sequencing of Ornithinimicrobium sp. AMA3305.</title>
        <authorList>
            <person name="Bae J.-W."/>
        </authorList>
    </citation>
    <scope>NUCLEOTIDE SEQUENCE [LARGE SCALE GENOMIC DNA]</scope>
    <source>
        <strain evidence="4 5">AMA3305</strain>
    </source>
</reference>
<dbReference type="GO" id="GO:0016757">
    <property type="term" value="F:glycosyltransferase activity"/>
    <property type="evidence" value="ECO:0007669"/>
    <property type="project" value="UniProtKB-KW"/>
</dbReference>
<dbReference type="AlphaFoldDB" id="A0A345NPD1"/>
<evidence type="ECO:0000313" key="5">
    <source>
        <dbReference type="Proteomes" id="UP000253790"/>
    </source>
</evidence>
<dbReference type="OrthoDB" id="4860786at2"/>
<evidence type="ECO:0000256" key="3">
    <source>
        <dbReference type="ARBA" id="ARBA00022679"/>
    </source>
</evidence>
<keyword evidence="3 4" id="KW-0808">Transferase</keyword>
<dbReference type="CDD" id="cd03801">
    <property type="entry name" value="GT4_PimA-like"/>
    <property type="match status" value="1"/>
</dbReference>
<dbReference type="SUPFAM" id="SSF53756">
    <property type="entry name" value="UDP-Glycosyltransferase/glycogen phosphorylase"/>
    <property type="match status" value="1"/>
</dbReference>
<sequence length="449" mass="49141">MRSYTFVISPTDIDASNTCFAPGHQYTDVPGRQRPPAWARGRRIQAVSVTRVLLISPVPDRDPPSGDVTYTRQLLASPPPGVEYTTYDQALDDGTLVEVGSRSAVSTTQGLARVGQLLVAAARKAEHVVRRSGLTYREPVRVFRVQNDAFDLVHVHVFSHLFLGTRPPVLASAGGPLRWVYGDAWGWSDRRLRIADAVDTLIGAAWNATLCGRRLGQANLFVAPSTYLQRWLLARGWNPSDIVVQPNYLVPPPGGSASPRSAHTPTLGFVARDFDAKGGHTVLETFARLRDSIPDLRLLVAGSPPPADAPTAGITWMGEVSREELLQDVLPQVDVLVYPSHFDTGVPYSAMEALSLGIPAVVSDYRSLPDLVGDDAGTVCPAGDVDAFVASMLRLLEDADQWDSASTAAAQRFNERFSARSQAPRLRTIYDLALRRKSVSDRRRRRWVT</sequence>
<organism evidence="4 5">
    <name type="scientific">Ornithinimicrobium avium</name>
    <dbReference type="NCBI Taxonomy" id="2283195"/>
    <lineage>
        <taxon>Bacteria</taxon>
        <taxon>Bacillati</taxon>
        <taxon>Actinomycetota</taxon>
        <taxon>Actinomycetes</taxon>
        <taxon>Micrococcales</taxon>
        <taxon>Ornithinimicrobiaceae</taxon>
        <taxon>Ornithinimicrobium</taxon>
    </lineage>
</organism>
<dbReference type="KEGG" id="orn:DV701_12870"/>
<evidence type="ECO:0000313" key="4">
    <source>
        <dbReference type="EMBL" id="AXH96889.1"/>
    </source>
</evidence>
<protein>
    <submittedName>
        <fullName evidence="4">Glycosyltransferase</fullName>
    </submittedName>
</protein>
<keyword evidence="2" id="KW-0328">Glycosyltransferase</keyword>
<dbReference type="PANTHER" id="PTHR12526">
    <property type="entry name" value="GLYCOSYLTRANSFERASE"/>
    <property type="match status" value="1"/>
</dbReference>
<name>A0A345NPD1_9MICO</name>
<evidence type="ECO:0000256" key="1">
    <source>
        <dbReference type="ARBA" id="ARBA00009481"/>
    </source>
</evidence>
<keyword evidence="5" id="KW-1185">Reference proteome</keyword>
<proteinExistence type="inferred from homology"/>
<dbReference type="Proteomes" id="UP000253790">
    <property type="component" value="Chromosome"/>
</dbReference>
<dbReference type="EMBL" id="CP031229">
    <property type="protein sequence ID" value="AXH96889.1"/>
    <property type="molecule type" value="Genomic_DNA"/>
</dbReference>
<dbReference type="Gene3D" id="3.40.50.2000">
    <property type="entry name" value="Glycogen Phosphorylase B"/>
    <property type="match status" value="2"/>
</dbReference>
<accession>A0A345NPD1</accession>
<dbReference type="Pfam" id="PF13692">
    <property type="entry name" value="Glyco_trans_1_4"/>
    <property type="match status" value="1"/>
</dbReference>
<comment type="similarity">
    <text evidence="1">Belongs to the glycosyltransferase group 1 family. Glycosyltransferase 4 subfamily.</text>
</comment>
<gene>
    <name evidence="4" type="ORF">DV701_12870</name>
</gene>